<reference evidence="4 5" key="1">
    <citation type="submission" date="2013-08" db="EMBL/GenBank/DDBJ databases">
        <title>Flavobacterium limnosediminis JC2902 genome sequencing.</title>
        <authorList>
            <person name="Lee K."/>
            <person name="Yi H."/>
            <person name="Park S."/>
            <person name="Chun J."/>
        </authorList>
    </citation>
    <scope>NUCLEOTIDE SEQUENCE [LARGE SCALE GENOMIC DNA]</scope>
    <source>
        <strain evidence="4 5">JC2902</strain>
    </source>
</reference>
<feature type="domain" description="DUF1254" evidence="3">
    <location>
        <begin position="103"/>
        <end position="234"/>
    </location>
</feature>
<dbReference type="InterPro" id="IPR010621">
    <property type="entry name" value="DUF1214"/>
</dbReference>
<dbReference type="InterPro" id="IPR037049">
    <property type="entry name" value="DUF1214_C_sf"/>
</dbReference>
<comment type="caution">
    <text evidence="4">The sequence shown here is derived from an EMBL/GenBank/DDBJ whole genome shotgun (WGS) entry which is preliminary data.</text>
</comment>
<dbReference type="EMBL" id="AVGG01000013">
    <property type="protein sequence ID" value="ESU27114.1"/>
    <property type="molecule type" value="Genomic_DNA"/>
</dbReference>
<dbReference type="InterPro" id="IPR037050">
    <property type="entry name" value="DUF1254_sf"/>
</dbReference>
<dbReference type="RefSeq" id="WP_023579799.1">
    <property type="nucleotide sequence ID" value="NZ_AVGG01000013.1"/>
</dbReference>
<dbReference type="Pfam" id="PF06863">
    <property type="entry name" value="DUF1254"/>
    <property type="match status" value="1"/>
</dbReference>
<evidence type="ECO:0000259" key="2">
    <source>
        <dbReference type="Pfam" id="PF06742"/>
    </source>
</evidence>
<feature type="region of interest" description="Disordered" evidence="1">
    <location>
        <begin position="27"/>
        <end position="47"/>
    </location>
</feature>
<dbReference type="Gene3D" id="2.60.40.1610">
    <property type="entry name" value="Domain of unknown function DUF1254"/>
    <property type="match status" value="1"/>
</dbReference>
<name>V6SKZ0_9FLAO</name>
<dbReference type="Pfam" id="PF06742">
    <property type="entry name" value="DUF1214"/>
    <property type="match status" value="1"/>
</dbReference>
<organism evidence="4 5">
    <name type="scientific">Flavobacterium limnosediminis JC2902</name>
    <dbReference type="NCBI Taxonomy" id="1341181"/>
    <lineage>
        <taxon>Bacteria</taxon>
        <taxon>Pseudomonadati</taxon>
        <taxon>Bacteroidota</taxon>
        <taxon>Flavobacteriia</taxon>
        <taxon>Flavobacteriales</taxon>
        <taxon>Flavobacteriaceae</taxon>
        <taxon>Flavobacterium</taxon>
    </lineage>
</organism>
<accession>V6SKZ0</accession>
<evidence type="ECO:0000313" key="5">
    <source>
        <dbReference type="Proteomes" id="UP000018004"/>
    </source>
</evidence>
<dbReference type="PROSITE" id="PS51257">
    <property type="entry name" value="PROKAR_LIPOPROTEIN"/>
    <property type="match status" value="1"/>
</dbReference>
<dbReference type="InterPro" id="IPR010679">
    <property type="entry name" value="DUF1254"/>
</dbReference>
<evidence type="ECO:0000259" key="3">
    <source>
        <dbReference type="Pfam" id="PF06863"/>
    </source>
</evidence>
<evidence type="ECO:0000313" key="4">
    <source>
        <dbReference type="EMBL" id="ESU27114.1"/>
    </source>
</evidence>
<feature type="compositionally biased region" description="Polar residues" evidence="1">
    <location>
        <begin position="33"/>
        <end position="44"/>
    </location>
</feature>
<sequence length="497" mass="55683">MKGYLIITILGSVMLFASCNNQDKKGNMDSSDRITASEGTSAKQNAPAGIVPNTVMTEEYVKSMTKLIYLWGWPMVNVHNRVAMFTQLKEPMYIGGVLPGAPVNRICMLTDYMKSEQRVVACPNQDVVYGAGPLDLRKEPVVIQVPDFGDRFWVYQMADQRTDGFAKLGKMYNSKPGFYLFVGSDWNGKIPDGITGVFKCSTALGFVAPRVFQTDDPVDKKAVQPLINQITMYPLSEFDGKMKITDWAKTKSTPPDSSGGGETKWVVPETFFDQLPGIIKEVPPLMGEEAWYAQINGLLDGIAKNPKLKEVAKKAAADAEQNLVSPLFQFVNVGYPIKNNWNTQSNGAQFGVDYLTRAACAKANIFVNKPNETKYFYQDLDVSGMRLNGNNKYTVTFTKDQMPPVKGFWSLTMYSKEHFFVPNQLNRYSLGTKNKNLKYNADGSLTLYVQSIPPDGDKMTNWLPAPKEAFSLYVRCYWPDERVLNDSWNPPAVMKVK</sequence>
<feature type="domain" description="DUF1214" evidence="2">
    <location>
        <begin position="373"/>
        <end position="480"/>
    </location>
</feature>
<dbReference type="Gene3D" id="2.60.120.600">
    <property type="entry name" value="Domain of unknown function DUF1214, C-terminal domain"/>
    <property type="match status" value="1"/>
</dbReference>
<evidence type="ECO:0008006" key="6">
    <source>
        <dbReference type="Google" id="ProtNLM"/>
    </source>
</evidence>
<dbReference type="PANTHER" id="PTHR36509:SF2">
    <property type="entry name" value="BLL3101 PROTEIN"/>
    <property type="match status" value="1"/>
</dbReference>
<proteinExistence type="predicted"/>
<protein>
    <recommendedName>
        <fullName evidence="6">Lipoprotein</fullName>
    </recommendedName>
</protein>
<evidence type="ECO:0000256" key="1">
    <source>
        <dbReference type="SAM" id="MobiDB-lite"/>
    </source>
</evidence>
<dbReference type="OrthoDB" id="40820at2"/>
<dbReference type="eggNOG" id="COG5361">
    <property type="taxonomic scope" value="Bacteria"/>
</dbReference>
<dbReference type="SUPFAM" id="SSF160935">
    <property type="entry name" value="VPA0735-like"/>
    <property type="match status" value="1"/>
</dbReference>
<dbReference type="PANTHER" id="PTHR36509">
    <property type="entry name" value="BLL3101 PROTEIN"/>
    <property type="match status" value="1"/>
</dbReference>
<dbReference type="STRING" id="1341181.FLJC2902T_22220"/>
<keyword evidence="5" id="KW-1185">Reference proteome</keyword>
<gene>
    <name evidence="4" type="ORF">FLJC2902T_22220</name>
</gene>
<dbReference type="Proteomes" id="UP000018004">
    <property type="component" value="Unassembled WGS sequence"/>
</dbReference>
<dbReference type="PATRIC" id="fig|1341181.4.peg.2187"/>
<dbReference type="AlphaFoldDB" id="V6SKZ0"/>